<organism evidence="1 2">
    <name type="scientific">Saccharopolyspora erythraea (strain ATCC 11635 / DSM 40517 / JCM 4748 / NBRC 13426 / NCIMB 8594 / NRRL 2338)</name>
    <dbReference type="NCBI Taxonomy" id="405948"/>
    <lineage>
        <taxon>Bacteria</taxon>
        <taxon>Bacillati</taxon>
        <taxon>Actinomycetota</taxon>
        <taxon>Actinomycetes</taxon>
        <taxon>Pseudonocardiales</taxon>
        <taxon>Pseudonocardiaceae</taxon>
        <taxon>Saccharopolyspora</taxon>
    </lineage>
</organism>
<dbReference type="Proteomes" id="UP000006728">
    <property type="component" value="Chromosome"/>
</dbReference>
<dbReference type="EMBL" id="AM420293">
    <property type="protein sequence ID" value="CAM04638.1"/>
    <property type="molecule type" value="Genomic_DNA"/>
</dbReference>
<dbReference type="RefSeq" id="WP_011874707.1">
    <property type="nucleotide sequence ID" value="NZ_ABFV01000165.1"/>
</dbReference>
<evidence type="ECO:0000313" key="1">
    <source>
        <dbReference type="EMBL" id="CAM04638.1"/>
    </source>
</evidence>
<proteinExistence type="predicted"/>
<gene>
    <name evidence="1" type="ordered locus">SACE_5401</name>
</gene>
<evidence type="ECO:0000313" key="2">
    <source>
        <dbReference type="Proteomes" id="UP000006728"/>
    </source>
</evidence>
<reference evidence="1 2" key="1">
    <citation type="journal article" date="2007" name="Nat. Biotechnol.">
        <title>Complete genome sequence of the erythromycin-producing bacterium Saccharopolyspora erythraea NRRL23338.</title>
        <authorList>
            <person name="Oliynyk M."/>
            <person name="Samborskyy M."/>
            <person name="Lester J.B."/>
            <person name="Mironenko T."/>
            <person name="Scott N."/>
            <person name="Dickens S."/>
            <person name="Haydock S.F."/>
            <person name="Leadlay P.F."/>
        </authorList>
    </citation>
    <scope>NUCLEOTIDE SEQUENCE [LARGE SCALE GENOMIC DNA]</scope>
    <source>
        <strain evidence="2">ATCC 11635 / DSM 40517 / JCM 4748 / NBRC 13426 / NCIMB 8594 / NRRL 2338</strain>
    </source>
</reference>
<name>A4FKR3_SACEN</name>
<dbReference type="HOGENOM" id="CLU_098654_0_0_11"/>
<accession>A4FKR3</accession>
<keyword evidence="2" id="KW-1185">Reference proteome</keyword>
<dbReference type="KEGG" id="sen:SACE_5401"/>
<sequence>MDDEQRRHAAKQLAGVDGLHMVVIGTPVPPRRQERARALCLARLVVELHGAGVDTLILEARHKVQDAGDVRTVAGVRHAALPRGTRFHVDHCPGTHEVLLAAADITAGACRADRLGQAEYRDVLADRIYDVCLDTGC</sequence>
<dbReference type="eggNOG" id="ENOG5032SDR">
    <property type="taxonomic scope" value="Bacteria"/>
</dbReference>
<dbReference type="AlphaFoldDB" id="A4FKR3"/>
<protein>
    <submittedName>
        <fullName evidence="1">Uncharacterized protein</fullName>
    </submittedName>
</protein>